<dbReference type="AlphaFoldDB" id="A0A532V1R6"/>
<dbReference type="SUPFAM" id="SSF55874">
    <property type="entry name" value="ATPase domain of HSP90 chaperone/DNA topoisomerase II/histidine kinase"/>
    <property type="match status" value="1"/>
</dbReference>
<sequence>MINANANPEKRFFIDLIVRDISLVDAILDLIDNAIDSLVRTKDIDLYKDFKSTDDSSDTSLAKIDIKYSKDQFSIEDNCGGITFESARDEVFRFGHPDPHNRFSLSVFGIGMKRAIFKIGGQINIESHALDSGFRMDMKVAEWLEDTKPEWTIPIHRVGGEADETKTGTKIKITDLRDEIRTLTETPVTENRLIRMIQDTYPFHLGKHIRIFVNGKEVEVVDLTFGKSDYIEPAEESWDDNSVNARLICGLLPHDDDKWSWERSGWYIVCNGRVIVNADKSPLTGWEELLPLFMPKHRGFLGIVFFVSDEPENLPWNTTKRGINTESAVFIRAQKRMITASRLVLKHQNKLYESSVSGEPKVNLKEITGELKAISATTLAATSVTLASPDGRKSLEWKPPIKQQVYSSVQFSVKAEEMESAKSRIGRKSMSNKAVGEYVFKYYLDRECSE</sequence>
<evidence type="ECO:0000313" key="2">
    <source>
        <dbReference type="Proteomes" id="UP000319619"/>
    </source>
</evidence>
<dbReference type="EMBL" id="NJBN01000003">
    <property type="protein sequence ID" value="TKJ41145.1"/>
    <property type="molecule type" value="Genomic_DNA"/>
</dbReference>
<dbReference type="InterPro" id="IPR036890">
    <property type="entry name" value="HATPase_C_sf"/>
</dbReference>
<evidence type="ECO:0000313" key="1">
    <source>
        <dbReference type="EMBL" id="TKJ41145.1"/>
    </source>
</evidence>
<proteinExistence type="predicted"/>
<protein>
    <recommendedName>
        <fullName evidence="3">ATP-binding protein</fullName>
    </recommendedName>
</protein>
<dbReference type="Pfam" id="PF13589">
    <property type="entry name" value="HATPase_c_3"/>
    <property type="match status" value="1"/>
</dbReference>
<accession>A0A532V1R6</accession>
<dbReference type="Proteomes" id="UP000319619">
    <property type="component" value="Unassembled WGS sequence"/>
</dbReference>
<name>A0A532V1R6_UNCL8</name>
<reference evidence="1 2" key="1">
    <citation type="submission" date="2017-06" db="EMBL/GenBank/DDBJ databases">
        <title>Novel microbial phyla capable of carbon fixation and sulfur reduction in deep-sea sediments.</title>
        <authorList>
            <person name="Huang J."/>
            <person name="Baker B."/>
            <person name="Wang Y."/>
        </authorList>
    </citation>
    <scope>NUCLEOTIDE SEQUENCE [LARGE SCALE GENOMIC DNA]</scope>
    <source>
        <strain evidence="1">B3_LCP</strain>
    </source>
</reference>
<gene>
    <name evidence="1" type="ORF">CEE37_05615</name>
</gene>
<dbReference type="Gene3D" id="3.30.565.10">
    <property type="entry name" value="Histidine kinase-like ATPase, C-terminal domain"/>
    <property type="match status" value="1"/>
</dbReference>
<organism evidence="1 2">
    <name type="scientific">candidate division LCP-89 bacterium B3_LCP</name>
    <dbReference type="NCBI Taxonomy" id="2012998"/>
    <lineage>
        <taxon>Bacteria</taxon>
        <taxon>Pseudomonadati</taxon>
        <taxon>Bacteria division LCP-89</taxon>
    </lineage>
</organism>
<evidence type="ECO:0008006" key="3">
    <source>
        <dbReference type="Google" id="ProtNLM"/>
    </source>
</evidence>
<comment type="caution">
    <text evidence="1">The sequence shown here is derived from an EMBL/GenBank/DDBJ whole genome shotgun (WGS) entry which is preliminary data.</text>
</comment>